<dbReference type="FunFam" id="1.10.4160.10:FF:000002">
    <property type="entry name" value="Purine-cytosine permease fcyB"/>
    <property type="match status" value="1"/>
</dbReference>
<dbReference type="InParanoid" id="A0A0H2RQ54"/>
<feature type="transmembrane region" description="Helical" evidence="9">
    <location>
        <begin position="410"/>
        <end position="433"/>
    </location>
</feature>
<dbReference type="InterPro" id="IPR001248">
    <property type="entry name" value="Pur-cyt_permease"/>
</dbReference>
<protein>
    <recommendedName>
        <fullName evidence="12">Purine-cytosine permease</fullName>
    </recommendedName>
</protein>
<evidence type="ECO:0000256" key="9">
    <source>
        <dbReference type="SAM" id="Phobius"/>
    </source>
</evidence>
<feature type="transmembrane region" description="Helical" evidence="9">
    <location>
        <begin position="153"/>
        <end position="172"/>
    </location>
</feature>
<dbReference type="PIRSF" id="PIRSF002744">
    <property type="entry name" value="Pur-cyt_permease"/>
    <property type="match status" value="1"/>
</dbReference>
<evidence type="ECO:0000256" key="3">
    <source>
        <dbReference type="ARBA" id="ARBA00022448"/>
    </source>
</evidence>
<gene>
    <name evidence="10" type="ORF">SCHPADRAFT_830812</name>
</gene>
<evidence type="ECO:0000256" key="8">
    <source>
        <dbReference type="PIRNR" id="PIRNR002744"/>
    </source>
</evidence>
<evidence type="ECO:0000256" key="4">
    <source>
        <dbReference type="ARBA" id="ARBA00022553"/>
    </source>
</evidence>
<dbReference type="GO" id="GO:0005886">
    <property type="term" value="C:plasma membrane"/>
    <property type="evidence" value="ECO:0007669"/>
    <property type="project" value="TreeGrafter"/>
</dbReference>
<dbReference type="Pfam" id="PF02133">
    <property type="entry name" value="Transp_cyt_pur"/>
    <property type="match status" value="1"/>
</dbReference>
<dbReference type="GO" id="GO:0000329">
    <property type="term" value="C:fungal-type vacuole membrane"/>
    <property type="evidence" value="ECO:0007669"/>
    <property type="project" value="TreeGrafter"/>
</dbReference>
<feature type="transmembrane region" description="Helical" evidence="9">
    <location>
        <begin position="220"/>
        <end position="239"/>
    </location>
</feature>
<reference evidence="10 11" key="1">
    <citation type="submission" date="2015-04" db="EMBL/GenBank/DDBJ databases">
        <title>Complete genome sequence of Schizopora paradoxa KUC8140, a cosmopolitan wood degrader in East Asia.</title>
        <authorList>
            <consortium name="DOE Joint Genome Institute"/>
            <person name="Min B."/>
            <person name="Park H."/>
            <person name="Jang Y."/>
            <person name="Kim J.-J."/>
            <person name="Kim K.H."/>
            <person name="Pangilinan J."/>
            <person name="Lipzen A."/>
            <person name="Riley R."/>
            <person name="Grigoriev I.V."/>
            <person name="Spatafora J.W."/>
            <person name="Choi I.-G."/>
        </authorList>
    </citation>
    <scope>NUCLEOTIDE SEQUENCE [LARGE SCALE GENOMIC DNA]</scope>
    <source>
        <strain evidence="10 11">KUC8140</strain>
    </source>
</reference>
<feature type="transmembrane region" description="Helical" evidence="9">
    <location>
        <begin position="384"/>
        <end position="404"/>
    </location>
</feature>
<feature type="transmembrane region" description="Helical" evidence="9">
    <location>
        <begin position="454"/>
        <end position="475"/>
    </location>
</feature>
<dbReference type="PANTHER" id="PTHR31806:SF1">
    <property type="entry name" value="PURINE-CYTOSINE PERMEASE FCY2-RELATED"/>
    <property type="match status" value="1"/>
</dbReference>
<accession>A0A0H2RQ54</accession>
<dbReference type="AlphaFoldDB" id="A0A0H2RQ54"/>
<keyword evidence="3 8" id="KW-0813">Transport</keyword>
<dbReference type="OrthoDB" id="2116389at2759"/>
<comment type="similarity">
    <text evidence="2 8">Belongs to the purine-cytosine permease (2.A.39) family.</text>
</comment>
<keyword evidence="5 9" id="KW-0812">Transmembrane</keyword>
<dbReference type="STRING" id="27342.A0A0H2RQ54"/>
<keyword evidence="11" id="KW-1185">Reference proteome</keyword>
<proteinExistence type="inferred from homology"/>
<evidence type="ECO:0000256" key="6">
    <source>
        <dbReference type="ARBA" id="ARBA00022989"/>
    </source>
</evidence>
<comment type="subcellular location">
    <subcellularLocation>
        <location evidence="1">Membrane</location>
        <topology evidence="1">Multi-pass membrane protein</topology>
    </subcellularLocation>
</comment>
<keyword evidence="4" id="KW-0597">Phosphoprotein</keyword>
<evidence type="ECO:0000256" key="1">
    <source>
        <dbReference type="ARBA" id="ARBA00004141"/>
    </source>
</evidence>
<evidence type="ECO:0000256" key="7">
    <source>
        <dbReference type="ARBA" id="ARBA00023136"/>
    </source>
</evidence>
<evidence type="ECO:0008006" key="12">
    <source>
        <dbReference type="Google" id="ProtNLM"/>
    </source>
</evidence>
<evidence type="ECO:0000256" key="2">
    <source>
        <dbReference type="ARBA" id="ARBA00008974"/>
    </source>
</evidence>
<feature type="transmembrane region" description="Helical" evidence="9">
    <location>
        <begin position="251"/>
        <end position="270"/>
    </location>
</feature>
<dbReference type="Gene3D" id="1.10.4160.10">
    <property type="entry name" value="Hydantoin permease"/>
    <property type="match status" value="1"/>
</dbReference>
<feature type="transmembrane region" description="Helical" evidence="9">
    <location>
        <begin position="290"/>
        <end position="311"/>
    </location>
</feature>
<name>A0A0H2RQ54_9AGAM</name>
<feature type="transmembrane region" description="Helical" evidence="9">
    <location>
        <begin position="114"/>
        <end position="133"/>
    </location>
</feature>
<evidence type="ECO:0000313" key="11">
    <source>
        <dbReference type="Proteomes" id="UP000053477"/>
    </source>
</evidence>
<dbReference type="GO" id="GO:0015851">
    <property type="term" value="P:nucleobase transport"/>
    <property type="evidence" value="ECO:0007669"/>
    <property type="project" value="UniProtKB-ARBA"/>
</dbReference>
<dbReference type="Proteomes" id="UP000053477">
    <property type="component" value="Unassembled WGS sequence"/>
</dbReference>
<sequence length="537" mass="58384">MSKEKLGYNSSEHGSAELGYPTAAVQEATLEAQGFRVPQTGFIGKLWKAVLYIDKFGVEVRGIERIRPEDRSARSVWDLLDAATMWLAANSTISTFSLGTLGPSVFGLGLKESCLTILFFNLLSTLPVAYFAVFGPRLGLRQMTISRFSFGYYVAWLPVALNVIACLGWSTINSIVGGQALRAVSTTHQIPEAVAIIIIALLTALFALFGYRYVHLYERYSWIPVVIIFFVSLGLSAKYMDSGPFAGSGEVEAASVLSFGAAIVGFGLGWSSLAADYTVNLPEDVPAAPVFWLTYIGLNLPCILIEALGAAEATVTRADWQAQYADQGVGGLLAASLSPAGGFGKFLLVLLALSIVGNNIPNMYSFALTFQVLGRYAQMIPRVFLVLLGSVVYVILSIVGASHFESWLDTLLVLLSYWLAIFSTVLIEEHLIFRRGKWLNYNPDDYDKPEHLPLGLAALAAAACGVLGAVLGMATQWYIGVLGKKIGDPAFGGDIGFELSCGFSAIVYPIARYIERKYESPQRLRKRIESESTVEKY</sequence>
<organism evidence="10 11">
    <name type="scientific">Schizopora paradoxa</name>
    <dbReference type="NCBI Taxonomy" id="27342"/>
    <lineage>
        <taxon>Eukaryota</taxon>
        <taxon>Fungi</taxon>
        <taxon>Dikarya</taxon>
        <taxon>Basidiomycota</taxon>
        <taxon>Agaricomycotina</taxon>
        <taxon>Agaricomycetes</taxon>
        <taxon>Hymenochaetales</taxon>
        <taxon>Schizoporaceae</taxon>
        <taxon>Schizopora</taxon>
    </lineage>
</organism>
<dbReference type="PANTHER" id="PTHR31806">
    <property type="entry name" value="PURINE-CYTOSINE PERMEASE FCY2-RELATED"/>
    <property type="match status" value="1"/>
</dbReference>
<keyword evidence="7 8" id="KW-0472">Membrane</keyword>
<dbReference type="GO" id="GO:0022857">
    <property type="term" value="F:transmembrane transporter activity"/>
    <property type="evidence" value="ECO:0007669"/>
    <property type="project" value="InterPro"/>
</dbReference>
<keyword evidence="6 9" id="KW-1133">Transmembrane helix</keyword>
<evidence type="ECO:0000256" key="5">
    <source>
        <dbReference type="ARBA" id="ARBA00022692"/>
    </source>
</evidence>
<evidence type="ECO:0000313" key="10">
    <source>
        <dbReference type="EMBL" id="KLO11603.1"/>
    </source>
</evidence>
<feature type="transmembrane region" description="Helical" evidence="9">
    <location>
        <begin position="193"/>
        <end position="214"/>
    </location>
</feature>
<dbReference type="EMBL" id="KQ085996">
    <property type="protein sequence ID" value="KLO11603.1"/>
    <property type="molecule type" value="Genomic_DNA"/>
</dbReference>
<feature type="transmembrane region" description="Helical" evidence="9">
    <location>
        <begin position="495"/>
        <end position="514"/>
    </location>
</feature>
<dbReference type="InterPro" id="IPR026030">
    <property type="entry name" value="Pur-cyt_permease_Fcy2/21/22"/>
</dbReference>